<organism evidence="1 2">
    <name type="scientific">Tetranychus urticae</name>
    <name type="common">Two-spotted spider mite</name>
    <dbReference type="NCBI Taxonomy" id="32264"/>
    <lineage>
        <taxon>Eukaryota</taxon>
        <taxon>Metazoa</taxon>
        <taxon>Ecdysozoa</taxon>
        <taxon>Arthropoda</taxon>
        <taxon>Chelicerata</taxon>
        <taxon>Arachnida</taxon>
        <taxon>Acari</taxon>
        <taxon>Acariformes</taxon>
        <taxon>Trombidiformes</taxon>
        <taxon>Prostigmata</taxon>
        <taxon>Eleutherengona</taxon>
        <taxon>Raphignathae</taxon>
        <taxon>Tetranychoidea</taxon>
        <taxon>Tetranychidae</taxon>
        <taxon>Tetranychus</taxon>
    </lineage>
</organism>
<accession>T1KCN7</accession>
<proteinExistence type="predicted"/>
<reference evidence="2" key="1">
    <citation type="submission" date="2011-08" db="EMBL/GenBank/DDBJ databases">
        <authorList>
            <person name="Rombauts S."/>
        </authorList>
    </citation>
    <scope>NUCLEOTIDE SEQUENCE</scope>
    <source>
        <strain evidence="2">London</strain>
    </source>
</reference>
<dbReference type="EMBL" id="CAEY01001941">
    <property type="status" value="NOT_ANNOTATED_CDS"/>
    <property type="molecule type" value="Genomic_DNA"/>
</dbReference>
<name>T1KCN7_TETUR</name>
<sequence length="26" mass="2936">MPAVSEFTLTQHGNVLNFQSLNGFKR</sequence>
<reference evidence="1" key="2">
    <citation type="submission" date="2015-06" db="UniProtKB">
        <authorList>
            <consortium name="EnsemblMetazoa"/>
        </authorList>
    </citation>
    <scope>IDENTIFICATION</scope>
</reference>
<dbReference type="AlphaFoldDB" id="T1KCN7"/>
<evidence type="ECO:0000313" key="2">
    <source>
        <dbReference type="Proteomes" id="UP000015104"/>
    </source>
</evidence>
<evidence type="ECO:0000313" key="1">
    <source>
        <dbReference type="EnsemblMetazoa" id="tetur08g08269.1"/>
    </source>
</evidence>
<dbReference type="Proteomes" id="UP000015104">
    <property type="component" value="Unassembled WGS sequence"/>
</dbReference>
<keyword evidence="2" id="KW-1185">Reference proteome</keyword>
<protein>
    <submittedName>
        <fullName evidence="1">Uncharacterized protein</fullName>
    </submittedName>
</protein>
<dbReference type="HOGENOM" id="CLU_3417501_0_0_1"/>
<dbReference type="EnsemblMetazoa" id="tetur08g08269.1">
    <property type="protein sequence ID" value="tetur08g08269.1"/>
    <property type="gene ID" value="tetur08g08269"/>
</dbReference>